<dbReference type="AlphaFoldDB" id="A0A382P0K1"/>
<evidence type="ECO:0000259" key="4">
    <source>
        <dbReference type="Pfam" id="PF14833"/>
    </source>
</evidence>
<evidence type="ECO:0008006" key="6">
    <source>
        <dbReference type="Google" id="ProtNLM"/>
    </source>
</evidence>
<dbReference type="GO" id="GO:0050661">
    <property type="term" value="F:NADP binding"/>
    <property type="evidence" value="ECO:0007669"/>
    <property type="project" value="InterPro"/>
</dbReference>
<dbReference type="InterPro" id="IPR015815">
    <property type="entry name" value="HIBADH-related"/>
</dbReference>
<keyword evidence="1" id="KW-0560">Oxidoreductase</keyword>
<gene>
    <name evidence="5" type="ORF">METZ01_LOCUS319783</name>
</gene>
<dbReference type="GO" id="GO:0016616">
    <property type="term" value="F:oxidoreductase activity, acting on the CH-OH group of donors, NAD or NADP as acceptor"/>
    <property type="evidence" value="ECO:0007669"/>
    <property type="project" value="TreeGrafter"/>
</dbReference>
<evidence type="ECO:0000259" key="3">
    <source>
        <dbReference type="Pfam" id="PF03446"/>
    </source>
</evidence>
<dbReference type="InterPro" id="IPR036291">
    <property type="entry name" value="NAD(P)-bd_dom_sf"/>
</dbReference>
<evidence type="ECO:0000313" key="5">
    <source>
        <dbReference type="EMBL" id="SVC66929.1"/>
    </source>
</evidence>
<dbReference type="InterPro" id="IPR029154">
    <property type="entry name" value="HIBADH-like_NADP-bd"/>
</dbReference>
<reference evidence="5" key="1">
    <citation type="submission" date="2018-05" db="EMBL/GenBank/DDBJ databases">
        <authorList>
            <person name="Lanie J.A."/>
            <person name="Ng W.-L."/>
            <person name="Kazmierczak K.M."/>
            <person name="Andrzejewski T.M."/>
            <person name="Davidsen T.M."/>
            <person name="Wayne K.J."/>
            <person name="Tettelin H."/>
            <person name="Glass J.I."/>
            <person name="Rusch D."/>
            <person name="Podicherti R."/>
            <person name="Tsui H.-C.T."/>
            <person name="Winkler M.E."/>
        </authorList>
    </citation>
    <scope>NUCLEOTIDE SEQUENCE</scope>
</reference>
<dbReference type="InterPro" id="IPR006115">
    <property type="entry name" value="6PGDH_NADP-bd"/>
</dbReference>
<dbReference type="Gene3D" id="3.40.50.720">
    <property type="entry name" value="NAD(P)-binding Rossmann-like Domain"/>
    <property type="match status" value="1"/>
</dbReference>
<dbReference type="PIRSF" id="PIRSF000103">
    <property type="entry name" value="HIBADH"/>
    <property type="match status" value="1"/>
</dbReference>
<accession>A0A382P0K1</accession>
<evidence type="ECO:0000256" key="2">
    <source>
        <dbReference type="ARBA" id="ARBA00023027"/>
    </source>
</evidence>
<dbReference type="InterPro" id="IPR008927">
    <property type="entry name" value="6-PGluconate_DH-like_C_sf"/>
</dbReference>
<sequence length="296" mass="31326">MTTVAFIGLGVMGEPMARNLLKGGCTVRVFDVRTSAMEDIASEGAVLTTSPANAAVDAEFIFTMLPSGKEVFQAVFGDKGIAETMSENALFIDTSTILPADTDEISEALGARKRNMIDAPVGRLAQNAEEGTLLFMVGGSESDLEQARPLLNILGDKIVHCGPVGMGSRMKIVNNYQSTSLNVLTAETLTLAQASGLDVNLAIEVMRETTAGRGHLNATYPDQVLSGNIEPGFMIDLAHKDLGLALETTAELHTPAFLGAAARQAYSIAQSKGQGKNDWTGIYITMQQLAGLDISK</sequence>
<dbReference type="EMBL" id="UINC01104057">
    <property type="protein sequence ID" value="SVC66929.1"/>
    <property type="molecule type" value="Genomic_DNA"/>
</dbReference>
<dbReference type="InterPro" id="IPR002204">
    <property type="entry name" value="3-OH-isobutyrate_DH-rel_CS"/>
</dbReference>
<dbReference type="Pfam" id="PF14833">
    <property type="entry name" value="NAD_binding_11"/>
    <property type="match status" value="1"/>
</dbReference>
<dbReference type="SUPFAM" id="SSF51735">
    <property type="entry name" value="NAD(P)-binding Rossmann-fold domains"/>
    <property type="match status" value="1"/>
</dbReference>
<dbReference type="Gene3D" id="1.10.1040.10">
    <property type="entry name" value="N-(1-d-carboxylethyl)-l-norvaline Dehydrogenase, domain 2"/>
    <property type="match status" value="1"/>
</dbReference>
<dbReference type="InterPro" id="IPR013328">
    <property type="entry name" value="6PGD_dom2"/>
</dbReference>
<feature type="domain" description="6-phosphogluconate dehydrogenase NADP-binding" evidence="3">
    <location>
        <begin position="3"/>
        <end position="162"/>
    </location>
</feature>
<dbReference type="GO" id="GO:0051287">
    <property type="term" value="F:NAD binding"/>
    <property type="evidence" value="ECO:0007669"/>
    <property type="project" value="InterPro"/>
</dbReference>
<keyword evidence="2" id="KW-0520">NAD</keyword>
<protein>
    <recommendedName>
        <fullName evidence="6">6-phosphogluconate dehydrogenase NADP-binding domain-containing protein</fullName>
    </recommendedName>
</protein>
<feature type="domain" description="3-hydroxyisobutyrate dehydrogenase-like NAD-binding" evidence="4">
    <location>
        <begin position="165"/>
        <end position="283"/>
    </location>
</feature>
<organism evidence="5">
    <name type="scientific">marine metagenome</name>
    <dbReference type="NCBI Taxonomy" id="408172"/>
    <lineage>
        <taxon>unclassified sequences</taxon>
        <taxon>metagenomes</taxon>
        <taxon>ecological metagenomes</taxon>
    </lineage>
</organism>
<dbReference type="NCBIfam" id="NF012005">
    <property type="entry name" value="PRK15461.1"/>
    <property type="match status" value="1"/>
</dbReference>
<name>A0A382P0K1_9ZZZZ</name>
<dbReference type="SUPFAM" id="SSF48179">
    <property type="entry name" value="6-phosphogluconate dehydrogenase C-terminal domain-like"/>
    <property type="match status" value="1"/>
</dbReference>
<proteinExistence type="predicted"/>
<dbReference type="PANTHER" id="PTHR22981">
    <property type="entry name" value="3-HYDROXYISOBUTYRATE DEHYDROGENASE-RELATED"/>
    <property type="match status" value="1"/>
</dbReference>
<dbReference type="Pfam" id="PF03446">
    <property type="entry name" value="NAD_binding_2"/>
    <property type="match status" value="1"/>
</dbReference>
<evidence type="ECO:0000256" key="1">
    <source>
        <dbReference type="ARBA" id="ARBA00023002"/>
    </source>
</evidence>
<dbReference type="PROSITE" id="PS00895">
    <property type="entry name" value="3_HYDROXYISOBUT_DH"/>
    <property type="match status" value="1"/>
</dbReference>
<dbReference type="PANTHER" id="PTHR22981:SF7">
    <property type="entry name" value="3-HYDROXYISOBUTYRATE DEHYDROGENASE, MITOCHONDRIAL"/>
    <property type="match status" value="1"/>
</dbReference>